<sequence>MDGPSSLAQGLTLLGAVVDRERSGRPGHNASRLAEITGMERSRVSRLTQELRAMDFLGRGEGSAFAVGPAFFRTAGALNAPWLRVARRELRLLAARFSMTARITACDGPQALLLRFESGAAAVDPSIRAGMVSPVWSTGAGRALLLDHDRAALTGLLEGVQFVGVGGPAAARSVDEVAALVDRDRGQGIVRAVDEYVAGITEHAVPIRVEGTIIASISAEGPPVTVSVAGQLQRALIAAAARLGSE</sequence>
<dbReference type="RefSeq" id="WP_344052015.1">
    <property type="nucleotide sequence ID" value="NZ_BAAAPK010000001.1"/>
</dbReference>
<evidence type="ECO:0000256" key="2">
    <source>
        <dbReference type="ARBA" id="ARBA00023163"/>
    </source>
</evidence>
<evidence type="ECO:0000256" key="1">
    <source>
        <dbReference type="ARBA" id="ARBA00023015"/>
    </source>
</evidence>
<dbReference type="InterPro" id="IPR050707">
    <property type="entry name" value="HTH_MetabolicPath_Reg"/>
</dbReference>
<comment type="caution">
    <text evidence="4">The sequence shown here is derived from an EMBL/GenBank/DDBJ whole genome shotgun (WGS) entry which is preliminary data.</text>
</comment>
<evidence type="ECO:0000313" key="4">
    <source>
        <dbReference type="EMBL" id="GAA1666946.1"/>
    </source>
</evidence>
<keyword evidence="2" id="KW-0804">Transcription</keyword>
<dbReference type="InterPro" id="IPR029016">
    <property type="entry name" value="GAF-like_dom_sf"/>
</dbReference>
<dbReference type="SUPFAM" id="SSF55781">
    <property type="entry name" value="GAF domain-like"/>
    <property type="match status" value="1"/>
</dbReference>
<dbReference type="Gene3D" id="3.30.450.40">
    <property type="match status" value="1"/>
</dbReference>
<dbReference type="PROSITE" id="PS51078">
    <property type="entry name" value="ICLR_ED"/>
    <property type="match status" value="1"/>
</dbReference>
<dbReference type="InterPro" id="IPR014757">
    <property type="entry name" value="Tscrpt_reg_IclR_C"/>
</dbReference>
<dbReference type="Gene3D" id="1.10.10.10">
    <property type="entry name" value="Winged helix-like DNA-binding domain superfamily/Winged helix DNA-binding domain"/>
    <property type="match status" value="1"/>
</dbReference>
<reference evidence="5" key="1">
    <citation type="journal article" date="2019" name="Int. J. Syst. Evol. Microbiol.">
        <title>The Global Catalogue of Microorganisms (GCM) 10K type strain sequencing project: providing services to taxonomists for standard genome sequencing and annotation.</title>
        <authorList>
            <consortium name="The Broad Institute Genomics Platform"/>
            <consortium name="The Broad Institute Genome Sequencing Center for Infectious Disease"/>
            <person name="Wu L."/>
            <person name="Ma J."/>
        </authorList>
    </citation>
    <scope>NUCLEOTIDE SEQUENCE [LARGE SCALE GENOMIC DNA]</scope>
    <source>
        <strain evidence="5">JCM 15575</strain>
    </source>
</reference>
<keyword evidence="5" id="KW-1185">Reference proteome</keyword>
<dbReference type="PANTHER" id="PTHR30136">
    <property type="entry name" value="HELIX-TURN-HELIX TRANSCRIPTIONAL REGULATOR, ICLR FAMILY"/>
    <property type="match status" value="1"/>
</dbReference>
<organism evidence="4 5">
    <name type="scientific">Microbacterium lacus</name>
    <dbReference type="NCBI Taxonomy" id="415217"/>
    <lineage>
        <taxon>Bacteria</taxon>
        <taxon>Bacillati</taxon>
        <taxon>Actinomycetota</taxon>
        <taxon>Actinomycetes</taxon>
        <taxon>Micrococcales</taxon>
        <taxon>Microbacteriaceae</taxon>
        <taxon>Microbacterium</taxon>
    </lineage>
</organism>
<evidence type="ECO:0000259" key="3">
    <source>
        <dbReference type="PROSITE" id="PS51078"/>
    </source>
</evidence>
<protein>
    <recommendedName>
        <fullName evidence="3">IclR-ED domain-containing protein</fullName>
    </recommendedName>
</protein>
<dbReference type="SUPFAM" id="SSF46785">
    <property type="entry name" value="Winged helix' DNA-binding domain"/>
    <property type="match status" value="1"/>
</dbReference>
<dbReference type="InterPro" id="IPR036388">
    <property type="entry name" value="WH-like_DNA-bd_sf"/>
</dbReference>
<accession>A0ABP4S6X8</accession>
<feature type="domain" description="IclR-ED" evidence="3">
    <location>
        <begin position="63"/>
        <end position="246"/>
    </location>
</feature>
<dbReference type="Proteomes" id="UP001500596">
    <property type="component" value="Unassembled WGS sequence"/>
</dbReference>
<dbReference type="EMBL" id="BAAAPK010000001">
    <property type="protein sequence ID" value="GAA1666946.1"/>
    <property type="molecule type" value="Genomic_DNA"/>
</dbReference>
<dbReference type="PANTHER" id="PTHR30136:SF35">
    <property type="entry name" value="HTH-TYPE TRANSCRIPTIONAL REGULATOR RV1719"/>
    <property type="match status" value="1"/>
</dbReference>
<keyword evidence="1" id="KW-0805">Transcription regulation</keyword>
<evidence type="ECO:0000313" key="5">
    <source>
        <dbReference type="Proteomes" id="UP001500596"/>
    </source>
</evidence>
<dbReference type="Pfam" id="PF01614">
    <property type="entry name" value="IclR_C"/>
    <property type="match status" value="1"/>
</dbReference>
<gene>
    <name evidence="4" type="ORF">GCM10009807_08910</name>
</gene>
<dbReference type="InterPro" id="IPR036390">
    <property type="entry name" value="WH_DNA-bd_sf"/>
</dbReference>
<proteinExistence type="predicted"/>
<name>A0ABP4S6X8_9MICO</name>